<gene>
    <name evidence="3" type="ORF">HGP29_20120</name>
</gene>
<dbReference type="Proteomes" id="UP000585050">
    <property type="component" value="Unassembled WGS sequence"/>
</dbReference>
<dbReference type="SMART" id="SM00900">
    <property type="entry name" value="FMN_bind"/>
    <property type="match status" value="1"/>
</dbReference>
<keyword evidence="4" id="KW-1185">Reference proteome</keyword>
<evidence type="ECO:0000313" key="4">
    <source>
        <dbReference type="Proteomes" id="UP000585050"/>
    </source>
</evidence>
<dbReference type="GO" id="GO:0010181">
    <property type="term" value="F:FMN binding"/>
    <property type="evidence" value="ECO:0007669"/>
    <property type="project" value="InterPro"/>
</dbReference>
<organism evidence="3 4">
    <name type="scientific">Flammeovirga agarivorans</name>
    <dbReference type="NCBI Taxonomy" id="2726742"/>
    <lineage>
        <taxon>Bacteria</taxon>
        <taxon>Pseudomonadati</taxon>
        <taxon>Bacteroidota</taxon>
        <taxon>Cytophagia</taxon>
        <taxon>Cytophagales</taxon>
        <taxon>Flammeovirgaceae</taxon>
        <taxon>Flammeovirga</taxon>
    </lineage>
</organism>
<protein>
    <submittedName>
        <fullName evidence="3">4Fe-4S binding protein</fullName>
    </submittedName>
</protein>
<dbReference type="Pfam" id="PF12801">
    <property type="entry name" value="Fer4_5"/>
    <property type="match status" value="2"/>
</dbReference>
<comment type="caution">
    <text evidence="3">The sequence shown here is derived from an EMBL/GenBank/DDBJ whole genome shotgun (WGS) entry which is preliminary data.</text>
</comment>
<evidence type="ECO:0000259" key="2">
    <source>
        <dbReference type="SMART" id="SM00900"/>
    </source>
</evidence>
<dbReference type="EMBL" id="JABAIL010000006">
    <property type="protein sequence ID" value="NLR93515.1"/>
    <property type="molecule type" value="Genomic_DNA"/>
</dbReference>
<keyword evidence="1" id="KW-1133">Transmembrane helix</keyword>
<sequence>MMNKVEVKKVPKRVANKSSRKKITAKKKKPTLKVYNLYRVTLIMLLVVAVGFSGGWNISELLDNTPKKEITISIQDVTNLYADARYFTSENEGKLIIYNKHKDIIGYALSTHSYASDVKGFAGEVPLLISYNNDSIIHRMTLLQHNESDEYMEYIVDDKLLDSWNGLPFDRAMYLDVDGITSATETSDGIIETVQVTLSELTGKKLHKKGMSWLEIIQFVLSMATIIFGLIVCYYKPMKSYRTTLLVMVVIVLGFMYQKMISISLLHGWVIHGISISSNFISLVLIVLSLVLPLTTKKQFYCHYMCPFGAAQELAGKVSPFQKRNMNWLKVRSLPVQTVVSILLIGSILIGYYPELSYVEPFPSFSVRVVSGWMLGFGALFIGLSLFYSKPWCKVCPTGFVIDNFKKKNSRDTKEYKVL</sequence>
<feature type="transmembrane region" description="Helical" evidence="1">
    <location>
        <begin position="276"/>
        <end position="295"/>
    </location>
</feature>
<feature type="transmembrane region" description="Helical" evidence="1">
    <location>
        <begin position="334"/>
        <end position="353"/>
    </location>
</feature>
<evidence type="ECO:0000313" key="3">
    <source>
        <dbReference type="EMBL" id="NLR93515.1"/>
    </source>
</evidence>
<dbReference type="GO" id="GO:0016020">
    <property type="term" value="C:membrane"/>
    <property type="evidence" value="ECO:0007669"/>
    <property type="project" value="InterPro"/>
</dbReference>
<feature type="domain" description="FMN-binding" evidence="2">
    <location>
        <begin position="120"/>
        <end position="201"/>
    </location>
</feature>
<keyword evidence="1" id="KW-0472">Membrane</keyword>
<reference evidence="3 4" key="1">
    <citation type="submission" date="2020-04" db="EMBL/GenBank/DDBJ databases">
        <title>Flammeovirga sp. SR4, a novel species isolated from seawater.</title>
        <authorList>
            <person name="Wang X."/>
        </authorList>
    </citation>
    <scope>NUCLEOTIDE SEQUENCE [LARGE SCALE GENOMIC DNA]</scope>
    <source>
        <strain evidence="3 4">SR4</strain>
    </source>
</reference>
<dbReference type="Pfam" id="PF04205">
    <property type="entry name" value="FMN_bind"/>
    <property type="match status" value="1"/>
</dbReference>
<accession>A0A7X8XXY4</accession>
<keyword evidence="1" id="KW-0812">Transmembrane</keyword>
<dbReference type="RefSeq" id="WP_168884224.1">
    <property type="nucleotide sequence ID" value="NZ_JABAIL010000006.1"/>
</dbReference>
<feature type="transmembrane region" description="Helical" evidence="1">
    <location>
        <begin position="37"/>
        <end position="58"/>
    </location>
</feature>
<proteinExistence type="predicted"/>
<name>A0A7X8XXY4_9BACT</name>
<evidence type="ECO:0000256" key="1">
    <source>
        <dbReference type="SAM" id="Phobius"/>
    </source>
</evidence>
<dbReference type="InterPro" id="IPR007329">
    <property type="entry name" value="FMN-bd"/>
</dbReference>
<dbReference type="AlphaFoldDB" id="A0A7X8XXY4"/>
<dbReference type="InterPro" id="IPR017896">
    <property type="entry name" value="4Fe4S_Fe-S-bd"/>
</dbReference>
<feature type="transmembrane region" description="Helical" evidence="1">
    <location>
        <begin position="247"/>
        <end position="270"/>
    </location>
</feature>
<feature type="transmembrane region" description="Helical" evidence="1">
    <location>
        <begin position="365"/>
        <end position="388"/>
    </location>
</feature>
<feature type="transmembrane region" description="Helical" evidence="1">
    <location>
        <begin position="216"/>
        <end position="235"/>
    </location>
</feature>